<dbReference type="PANTHER" id="PTHR11806">
    <property type="entry name" value="GLUCOSE INHIBITED DIVISION PROTEIN A"/>
    <property type="match status" value="1"/>
</dbReference>
<dbReference type="Gene3D" id="1.10.150.570">
    <property type="entry name" value="GidA associated domain, C-terminal subdomain"/>
    <property type="match status" value="1"/>
</dbReference>
<dbReference type="InterPro" id="IPR004416">
    <property type="entry name" value="MnmG"/>
</dbReference>
<keyword evidence="13" id="KW-1185">Reference proteome</keyword>
<dbReference type="GeneID" id="62779874"/>
<evidence type="ECO:0000256" key="8">
    <source>
        <dbReference type="ARBA" id="ARBA00025948"/>
    </source>
</evidence>
<dbReference type="InterPro" id="IPR049312">
    <property type="entry name" value="GIDA_C_N"/>
</dbReference>
<dbReference type="PROSITE" id="PS01281">
    <property type="entry name" value="GIDA_2"/>
    <property type="match status" value="1"/>
</dbReference>
<reference evidence="12 13" key="1">
    <citation type="submission" date="2012-01" db="EMBL/GenBank/DDBJ databases">
        <title>The Genome Sequence of Megamonas funiformis YIT 11815.</title>
        <authorList>
            <consortium name="The Broad Institute Genome Sequencing Platform"/>
            <person name="Earl A."/>
            <person name="Ward D."/>
            <person name="Feldgarden M."/>
            <person name="Gevers D."/>
            <person name="Morotomi M."/>
            <person name="Young S.K."/>
            <person name="Zeng Q."/>
            <person name="Gargeya S."/>
            <person name="Fitzgerald M."/>
            <person name="Haas B."/>
            <person name="Abouelleil A."/>
            <person name="Alvarado L."/>
            <person name="Arachchi H.M."/>
            <person name="Berlin A."/>
            <person name="Chapman S.B."/>
            <person name="Gearin G."/>
            <person name="Goldberg J."/>
            <person name="Griggs A."/>
            <person name="Gujja S."/>
            <person name="Hansen M."/>
            <person name="Heiman D."/>
            <person name="Howarth C."/>
            <person name="Larimer J."/>
            <person name="Lui A."/>
            <person name="MacDonald P.J.P."/>
            <person name="McCowen C."/>
            <person name="Montmayeur A."/>
            <person name="Murphy C."/>
            <person name="Neiman D."/>
            <person name="Pearson M."/>
            <person name="Priest M."/>
            <person name="Roberts A."/>
            <person name="Saif S."/>
            <person name="Shea T."/>
            <person name="Sisk P."/>
            <person name="Stolte C."/>
            <person name="Sykes S."/>
            <person name="Wortman J."/>
            <person name="Nusbaum C."/>
            <person name="Birren B."/>
        </authorList>
    </citation>
    <scope>NUCLEOTIDE SEQUENCE [LARGE SCALE GENOMIC DNA]</scope>
    <source>
        <strain evidence="12 13">YIT 11815</strain>
    </source>
</reference>
<dbReference type="SMART" id="SM01228">
    <property type="entry name" value="GIDA_assoc_3"/>
    <property type="match status" value="1"/>
</dbReference>
<protein>
    <recommendedName>
        <fullName evidence="3 10">tRNA uridine 5-carboxymethylaminomethyl modification enzyme MnmG</fullName>
    </recommendedName>
    <alternativeName>
        <fullName evidence="9 10">Glucose-inhibited division protein A</fullName>
    </alternativeName>
</protein>
<evidence type="ECO:0000256" key="6">
    <source>
        <dbReference type="ARBA" id="ARBA00022827"/>
    </source>
</evidence>
<feature type="domain" description="tRNA uridine 5-carboxymethylaminomethyl modification enzyme C-terminal subdomain" evidence="11">
    <location>
        <begin position="543"/>
        <end position="614"/>
    </location>
</feature>
<dbReference type="RefSeq" id="WP_008539239.1">
    <property type="nucleotide sequence ID" value="NZ_JH601091.1"/>
</dbReference>
<evidence type="ECO:0000256" key="7">
    <source>
        <dbReference type="ARBA" id="ARBA00023027"/>
    </source>
</evidence>
<keyword evidence="7 10" id="KW-0520">NAD</keyword>
<dbReference type="InterPro" id="IPR002218">
    <property type="entry name" value="MnmG-rel"/>
</dbReference>
<dbReference type="EMBL" id="ADMB01000079">
    <property type="protein sequence ID" value="EHR35594.1"/>
    <property type="molecule type" value="Genomic_DNA"/>
</dbReference>
<keyword evidence="10" id="KW-0963">Cytoplasm</keyword>
<dbReference type="NCBIfam" id="TIGR00136">
    <property type="entry name" value="mnmG_gidA"/>
    <property type="match status" value="1"/>
</dbReference>
<dbReference type="InterPro" id="IPR020595">
    <property type="entry name" value="MnmG-rel_CS"/>
</dbReference>
<dbReference type="InterPro" id="IPR036188">
    <property type="entry name" value="FAD/NAD-bd_sf"/>
</dbReference>
<dbReference type="PRINTS" id="PR00411">
    <property type="entry name" value="PNDRDTASEI"/>
</dbReference>
<evidence type="ECO:0000256" key="3">
    <source>
        <dbReference type="ARBA" id="ARBA00020461"/>
    </source>
</evidence>
<proteinExistence type="inferred from homology"/>
<evidence type="ECO:0000313" key="13">
    <source>
        <dbReference type="Proteomes" id="UP000005963"/>
    </source>
</evidence>
<dbReference type="Pfam" id="PF21680">
    <property type="entry name" value="GIDA_C_1st"/>
    <property type="match status" value="1"/>
</dbReference>
<dbReference type="Pfam" id="PF01134">
    <property type="entry name" value="GIDA"/>
    <property type="match status" value="1"/>
</dbReference>
<comment type="subunit">
    <text evidence="8 10">Homodimer. Heterotetramer of two MnmE and two MnmG subunits.</text>
</comment>
<dbReference type="InterPro" id="IPR047001">
    <property type="entry name" value="MnmG_C_subdom"/>
</dbReference>
<evidence type="ECO:0000256" key="9">
    <source>
        <dbReference type="ARBA" id="ARBA00031800"/>
    </source>
</evidence>
<name>A0ABN0EH49_9FIRM</name>
<sequence>MFIAGNYDVIIIGAGHAGVEAALASARMGCNTLLTTLNMDNIAMMPCNPSVGGPAKGHLVREIDALGGEMGVNADKTCIQYRMLNTGKGPAVQALRAQADKKLYQNTMKHTCELQENLDVKQLLIDEILFEDNKVTGVVVETGEVYTCKAVVLASGTYLKGRIIIGENTYDGGPNGQRAAIKLSSCLLKAGVELMRFKTGTPARVDRRSLDFSKMIIQPGDDEVHNFSFMSDVKTREQVPCWLTYTNEQTHKIIRDNIERAPMANGIITGVGPRYCPSIETKIVRFPDKERHQLFIEPEGLDTEEMYVQGMSTSMPIDVQMEFLRTIPGLENVRIMRPGYAIEYDCINPLQLKPSLEFKKISGFFSAGQTNGTSGYEEAASQGLIAGINAALKIQGKEPLILKRSDGYIGVLIDDLVTKGTNEPYRVMTSRAEYRLLLRQDNADLRLTEKGRQVGLVSDERYARFVKRRDSIKNTIELLSEIRIHPNKETLAKMQEFELGSIHNTVTAADLLKRKEISYDDLKHIVELPEISEDVKKQVEITLVYEGYIKKQLEQVERMEKLEEKLLPEDINYDEVSSLRDEAREKLNAIRPISIGQASRISGVSPADISVLLVYLEQYRRQEENA</sequence>
<keyword evidence="6 10" id="KW-0274">FAD</keyword>
<comment type="similarity">
    <text evidence="2 10">Belongs to the MnmG family.</text>
</comment>
<dbReference type="PANTHER" id="PTHR11806:SF0">
    <property type="entry name" value="PROTEIN MTO1 HOMOLOG, MITOCHONDRIAL"/>
    <property type="match status" value="1"/>
</dbReference>
<dbReference type="Proteomes" id="UP000005963">
    <property type="component" value="Unassembled WGS sequence"/>
</dbReference>
<evidence type="ECO:0000256" key="5">
    <source>
        <dbReference type="ARBA" id="ARBA00022694"/>
    </source>
</evidence>
<organism evidence="12 13">
    <name type="scientific">Megamonas funiformis YIT 11815</name>
    <dbReference type="NCBI Taxonomy" id="742816"/>
    <lineage>
        <taxon>Bacteria</taxon>
        <taxon>Bacillati</taxon>
        <taxon>Bacillota</taxon>
        <taxon>Negativicutes</taxon>
        <taxon>Selenomonadales</taxon>
        <taxon>Selenomonadaceae</taxon>
        <taxon>Megamonas</taxon>
    </lineage>
</organism>
<feature type="binding site" evidence="10">
    <location>
        <begin position="272"/>
        <end position="286"/>
    </location>
    <ligand>
        <name>NAD(+)</name>
        <dbReference type="ChEBI" id="CHEBI:57540"/>
    </ligand>
</feature>
<dbReference type="PROSITE" id="PS01280">
    <property type="entry name" value="GIDA_1"/>
    <property type="match status" value="1"/>
</dbReference>
<dbReference type="SUPFAM" id="SSF51905">
    <property type="entry name" value="FAD/NAD(P)-binding domain"/>
    <property type="match status" value="1"/>
</dbReference>
<dbReference type="InterPro" id="IPR044920">
    <property type="entry name" value="MnmG_C_subdom_sf"/>
</dbReference>
<feature type="binding site" evidence="10">
    <location>
        <begin position="13"/>
        <end position="18"/>
    </location>
    <ligand>
        <name>FAD</name>
        <dbReference type="ChEBI" id="CHEBI:57692"/>
    </ligand>
</feature>
<comment type="function">
    <text evidence="10">NAD-binding protein involved in the addition of a carboxymethylaminomethyl (cmnm) group at the wobble position (U34) of certain tRNAs, forming tRNA-cmnm(5)s(2)U34.</text>
</comment>
<comment type="caution">
    <text evidence="12">The sequence shown here is derived from an EMBL/GenBank/DDBJ whole genome shotgun (WGS) entry which is preliminary data.</text>
</comment>
<keyword evidence="5 10" id="KW-0819">tRNA processing</keyword>
<evidence type="ECO:0000256" key="4">
    <source>
        <dbReference type="ARBA" id="ARBA00022630"/>
    </source>
</evidence>
<accession>A0ABN0EH49</accession>
<evidence type="ECO:0000256" key="1">
    <source>
        <dbReference type="ARBA" id="ARBA00001974"/>
    </source>
</evidence>
<keyword evidence="4 10" id="KW-0285">Flavoprotein</keyword>
<evidence type="ECO:0000313" key="12">
    <source>
        <dbReference type="EMBL" id="EHR35594.1"/>
    </source>
</evidence>
<dbReference type="Gene3D" id="1.10.10.1800">
    <property type="entry name" value="tRNA uridine 5-carboxymethylaminomethyl modification enzyme MnmG/GidA"/>
    <property type="match status" value="1"/>
</dbReference>
<evidence type="ECO:0000259" key="11">
    <source>
        <dbReference type="SMART" id="SM01228"/>
    </source>
</evidence>
<dbReference type="InterPro" id="IPR040131">
    <property type="entry name" value="MnmG_N"/>
</dbReference>
<dbReference type="HAMAP" id="MF_00129">
    <property type="entry name" value="MnmG_GidA"/>
    <property type="match status" value="1"/>
</dbReference>
<comment type="subcellular location">
    <subcellularLocation>
        <location evidence="10">Cytoplasm</location>
    </subcellularLocation>
</comment>
<comment type="caution">
    <text evidence="10">Lacks conserved residue(s) required for the propagation of feature annotation.</text>
</comment>
<evidence type="ECO:0000256" key="2">
    <source>
        <dbReference type="ARBA" id="ARBA00007653"/>
    </source>
</evidence>
<dbReference type="InterPro" id="IPR026904">
    <property type="entry name" value="MnmG_C"/>
</dbReference>
<evidence type="ECO:0000256" key="10">
    <source>
        <dbReference type="HAMAP-Rule" id="MF_00129"/>
    </source>
</evidence>
<gene>
    <name evidence="10" type="primary">mnmG</name>
    <name evidence="10" type="synonym">gidA</name>
    <name evidence="12" type="ORF">HMPREF9454_01765</name>
</gene>
<dbReference type="Pfam" id="PF13932">
    <property type="entry name" value="SAM_GIDA_C"/>
    <property type="match status" value="1"/>
</dbReference>
<dbReference type="Gene3D" id="3.50.50.60">
    <property type="entry name" value="FAD/NAD(P)-binding domain"/>
    <property type="match status" value="2"/>
</dbReference>
<comment type="cofactor">
    <cofactor evidence="1 10">
        <name>FAD</name>
        <dbReference type="ChEBI" id="CHEBI:57692"/>
    </cofactor>
</comment>